<keyword evidence="7" id="KW-0175">Coiled coil</keyword>
<evidence type="ECO:0000256" key="5">
    <source>
        <dbReference type="ARBA" id="ARBA00022989"/>
    </source>
</evidence>
<evidence type="ECO:0000256" key="3">
    <source>
        <dbReference type="ARBA" id="ARBA00022475"/>
    </source>
</evidence>
<feature type="transmembrane region" description="Helical" evidence="9">
    <location>
        <begin position="399"/>
        <end position="417"/>
    </location>
</feature>
<feature type="domain" description="DUF3533" evidence="10">
    <location>
        <begin position="184"/>
        <end position="468"/>
    </location>
</feature>
<dbReference type="OrthoDB" id="4571363at2"/>
<evidence type="ECO:0000313" key="11">
    <source>
        <dbReference type="EMBL" id="GED00065.1"/>
    </source>
</evidence>
<accession>A0A4Y4D8K6</accession>
<evidence type="ECO:0000256" key="4">
    <source>
        <dbReference type="ARBA" id="ARBA00022692"/>
    </source>
</evidence>
<dbReference type="AlphaFoldDB" id="A0A4Y4D8K6"/>
<feature type="transmembrane region" description="Helical" evidence="9">
    <location>
        <begin position="340"/>
        <end position="363"/>
    </location>
</feature>
<proteinExistence type="inferred from homology"/>
<feature type="transmembrane region" description="Helical" evidence="9">
    <location>
        <begin position="460"/>
        <end position="481"/>
    </location>
</feature>
<gene>
    <name evidence="11" type="ORF">KVA01_22190</name>
</gene>
<keyword evidence="5 9" id="KW-1133">Transmembrane helix</keyword>
<feature type="region of interest" description="Disordered" evidence="8">
    <location>
        <begin position="491"/>
        <end position="528"/>
    </location>
</feature>
<evidence type="ECO:0000313" key="12">
    <source>
        <dbReference type="Proteomes" id="UP000315730"/>
    </source>
</evidence>
<feature type="coiled-coil region" evidence="7">
    <location>
        <begin position="195"/>
        <end position="222"/>
    </location>
</feature>
<sequence>MSLKHAPAHGLRARLGDPFSRPLFWLLPMLAIIAVGVIGTALYLGGLSSPDKHFKDFPIAVINQDKGAKVAQTDGSVKEQNLGTDLVKEFADKAAEDDKIDLRQLTWDEATEQLDRGELYAAVLIPDSFSEDTVSLVEGSLTSGNAARPEVKVYTDPQAGSLGTRLATSAVEPGVRQASKKVGEQLTASIGPAEKQAYDKVLQQLQESQQAQQQQLSRSAAQGGPAVQQFAQQVQQAQAGWVEQIAKELSPTVSSVAKETLADPVQMVSEPYKELQEGTALGMSAFYYSILLLVVGFSGSVALNLLMDGRMGMAPFEMGPVFKDYTRAVLPRPVGFLMKWLTFVVAAAPASALMMWVASAVGMPVPHGLAVFLLGWLAMSVVSAIVLALIAVGGSVGMLLCLIYLVFMGLPSAGAVVPLQAVPDFFRAIAPIEPLHHIFSSMRACLFFDADPQAGLTSGLVGLFVMLVVALLVGVLGGWLYDRFAGLRGGEGRGKHSAEDTHRDHRDGGEHPQRESGDNPHASHAAHA</sequence>
<dbReference type="InterPro" id="IPR051328">
    <property type="entry name" value="T7SS_ABC-Transporter"/>
</dbReference>
<dbReference type="Proteomes" id="UP000315730">
    <property type="component" value="Unassembled WGS sequence"/>
</dbReference>
<keyword evidence="3" id="KW-1003">Cell membrane</keyword>
<keyword evidence="4 9" id="KW-0812">Transmembrane</keyword>
<evidence type="ECO:0000256" key="2">
    <source>
        <dbReference type="ARBA" id="ARBA00007783"/>
    </source>
</evidence>
<protein>
    <recommendedName>
        <fullName evidence="10">DUF3533 domain-containing protein</fullName>
    </recommendedName>
</protein>
<dbReference type="GO" id="GO:0005886">
    <property type="term" value="C:plasma membrane"/>
    <property type="evidence" value="ECO:0007669"/>
    <property type="project" value="UniProtKB-SubCell"/>
</dbReference>
<name>A0A4Y4D8K6_KOCVA</name>
<evidence type="ECO:0000256" key="9">
    <source>
        <dbReference type="SAM" id="Phobius"/>
    </source>
</evidence>
<evidence type="ECO:0000259" key="10">
    <source>
        <dbReference type="Pfam" id="PF12051"/>
    </source>
</evidence>
<dbReference type="Gene3D" id="3.40.1710.10">
    <property type="entry name" value="abc type-2 transporter like domain"/>
    <property type="match status" value="1"/>
</dbReference>
<evidence type="ECO:0000256" key="8">
    <source>
        <dbReference type="SAM" id="MobiDB-lite"/>
    </source>
</evidence>
<keyword evidence="12" id="KW-1185">Reference proteome</keyword>
<dbReference type="Pfam" id="PF12051">
    <property type="entry name" value="DUF3533"/>
    <property type="match status" value="1"/>
</dbReference>
<dbReference type="InterPro" id="IPR022703">
    <property type="entry name" value="DUF3533"/>
</dbReference>
<dbReference type="PANTHER" id="PTHR43077:SF8">
    <property type="entry name" value="DOXORUBICIN RESISTANCE ABC TRANSPORTER PERMEASE PROTEIN DRRB"/>
    <property type="match status" value="1"/>
</dbReference>
<feature type="transmembrane region" description="Helical" evidence="9">
    <location>
        <begin position="285"/>
        <end position="306"/>
    </location>
</feature>
<dbReference type="PANTHER" id="PTHR43077">
    <property type="entry name" value="TRANSPORT PERMEASE YVFS-RELATED"/>
    <property type="match status" value="1"/>
</dbReference>
<evidence type="ECO:0000256" key="1">
    <source>
        <dbReference type="ARBA" id="ARBA00004651"/>
    </source>
</evidence>
<comment type="caution">
    <text evidence="11">The sequence shown here is derived from an EMBL/GenBank/DDBJ whole genome shotgun (WGS) entry which is preliminary data.</text>
</comment>
<feature type="transmembrane region" description="Helical" evidence="9">
    <location>
        <begin position="369"/>
        <end position="392"/>
    </location>
</feature>
<comment type="subcellular location">
    <subcellularLocation>
        <location evidence="1">Cell membrane</location>
        <topology evidence="1">Multi-pass membrane protein</topology>
    </subcellularLocation>
</comment>
<dbReference type="EMBL" id="BJNW01000022">
    <property type="protein sequence ID" value="GED00065.1"/>
    <property type="molecule type" value="Genomic_DNA"/>
</dbReference>
<keyword evidence="6 9" id="KW-0472">Membrane</keyword>
<dbReference type="STRING" id="1272.GCA_900014985_01785"/>
<reference evidence="11 12" key="1">
    <citation type="submission" date="2019-06" db="EMBL/GenBank/DDBJ databases">
        <title>Whole genome shotgun sequence of Kocuria varians NBRC 15358.</title>
        <authorList>
            <person name="Hosoyama A."/>
            <person name="Uohara A."/>
            <person name="Ohji S."/>
            <person name="Ichikawa N."/>
        </authorList>
    </citation>
    <scope>NUCLEOTIDE SEQUENCE [LARGE SCALE GENOMIC DNA]</scope>
    <source>
        <strain evidence="11 12">NBRC 15358</strain>
    </source>
</reference>
<feature type="transmembrane region" description="Helical" evidence="9">
    <location>
        <begin position="23"/>
        <end position="45"/>
    </location>
</feature>
<comment type="similarity">
    <text evidence="2">Belongs to the ABC-2 integral membrane protein family.</text>
</comment>
<feature type="compositionally biased region" description="Basic and acidic residues" evidence="8">
    <location>
        <begin position="491"/>
        <end position="518"/>
    </location>
</feature>
<organism evidence="11 12">
    <name type="scientific">Kocuria varians</name>
    <name type="common">Micrococcus varians</name>
    <dbReference type="NCBI Taxonomy" id="1272"/>
    <lineage>
        <taxon>Bacteria</taxon>
        <taxon>Bacillati</taxon>
        <taxon>Actinomycetota</taxon>
        <taxon>Actinomycetes</taxon>
        <taxon>Micrococcales</taxon>
        <taxon>Micrococcaceae</taxon>
        <taxon>Kocuria</taxon>
    </lineage>
</organism>
<evidence type="ECO:0000256" key="6">
    <source>
        <dbReference type="ARBA" id="ARBA00023136"/>
    </source>
</evidence>
<evidence type="ECO:0000256" key="7">
    <source>
        <dbReference type="SAM" id="Coils"/>
    </source>
</evidence>